<sequence length="265" mass="30880">MASWRKNQRNSNGEVGHRRSSSYYGKPPLGNSFSTVPSGEKKFWAMVESVPWVEGKKYMESHSKVMKWDDYAAKHAVYDAKFRYWGEINGYRWDIPLPDQDMYIDDVDWDASVDPELCLDLDREDEARRNMIENIQETVVLGIEGIEPTGWEVDDEQVTKPPEPSYAAEGWGSSNHETNSWEENDSQRWFPKEQYVADFPNKYQARNDGYERRKNNMSWFKNHAYHYGNNEYQIQINQGRRNGGRGGRKRGNYTYAAKVATPSSS</sequence>
<proteinExistence type="predicted"/>
<feature type="compositionally biased region" description="Basic residues" evidence="1">
    <location>
        <begin position="242"/>
        <end position="251"/>
    </location>
</feature>
<dbReference type="AlphaFoldDB" id="A0AAV1AXW8"/>
<evidence type="ECO:0000256" key="1">
    <source>
        <dbReference type="SAM" id="MobiDB-lite"/>
    </source>
</evidence>
<keyword evidence="3" id="KW-1185">Reference proteome</keyword>
<dbReference type="PANTHER" id="PTHR34567:SF3">
    <property type="entry name" value="FK506-BINDING-LIKE PROTEIN"/>
    <property type="match status" value="1"/>
</dbReference>
<gene>
    <name evidence="2" type="ORF">VFH_V104080</name>
</gene>
<accession>A0AAV1AXW8</accession>
<evidence type="ECO:0000313" key="3">
    <source>
        <dbReference type="Proteomes" id="UP001157006"/>
    </source>
</evidence>
<name>A0AAV1AXW8_VICFA</name>
<feature type="region of interest" description="Disordered" evidence="1">
    <location>
        <begin position="1"/>
        <end position="23"/>
    </location>
</feature>
<dbReference type="EMBL" id="OX451740">
    <property type="protein sequence ID" value="CAI8613905.1"/>
    <property type="molecule type" value="Genomic_DNA"/>
</dbReference>
<dbReference type="PANTHER" id="PTHR34567">
    <property type="entry name" value="FK506-BINDING-LIKE PROTEIN"/>
    <property type="match status" value="1"/>
</dbReference>
<feature type="region of interest" description="Disordered" evidence="1">
    <location>
        <begin position="154"/>
        <end position="186"/>
    </location>
</feature>
<dbReference type="Proteomes" id="UP001157006">
    <property type="component" value="Chromosome 5"/>
</dbReference>
<protein>
    <submittedName>
        <fullName evidence="2">Uncharacterized protein</fullName>
    </submittedName>
</protein>
<evidence type="ECO:0000313" key="2">
    <source>
        <dbReference type="EMBL" id="CAI8613905.1"/>
    </source>
</evidence>
<feature type="region of interest" description="Disordered" evidence="1">
    <location>
        <begin position="238"/>
        <end position="265"/>
    </location>
</feature>
<reference evidence="2 3" key="1">
    <citation type="submission" date="2023-01" db="EMBL/GenBank/DDBJ databases">
        <authorList>
            <person name="Kreplak J."/>
        </authorList>
    </citation>
    <scope>NUCLEOTIDE SEQUENCE [LARGE SCALE GENOMIC DNA]</scope>
</reference>
<organism evidence="2 3">
    <name type="scientific">Vicia faba</name>
    <name type="common">Broad bean</name>
    <name type="synonym">Faba vulgaris</name>
    <dbReference type="NCBI Taxonomy" id="3906"/>
    <lineage>
        <taxon>Eukaryota</taxon>
        <taxon>Viridiplantae</taxon>
        <taxon>Streptophyta</taxon>
        <taxon>Embryophyta</taxon>
        <taxon>Tracheophyta</taxon>
        <taxon>Spermatophyta</taxon>
        <taxon>Magnoliopsida</taxon>
        <taxon>eudicotyledons</taxon>
        <taxon>Gunneridae</taxon>
        <taxon>Pentapetalae</taxon>
        <taxon>rosids</taxon>
        <taxon>fabids</taxon>
        <taxon>Fabales</taxon>
        <taxon>Fabaceae</taxon>
        <taxon>Papilionoideae</taxon>
        <taxon>50 kb inversion clade</taxon>
        <taxon>NPAAA clade</taxon>
        <taxon>Hologalegina</taxon>
        <taxon>IRL clade</taxon>
        <taxon>Fabeae</taxon>
        <taxon>Vicia</taxon>
    </lineage>
</organism>